<dbReference type="InterPro" id="IPR016151">
    <property type="entry name" value="DNA_mismatch_repair_MutS_N"/>
</dbReference>
<comment type="caution">
    <text evidence="4">The sequence shown here is derived from an EMBL/GenBank/DDBJ whole genome shotgun (WGS) entry which is preliminary data.</text>
</comment>
<feature type="coiled-coil region" evidence="1">
    <location>
        <begin position="1845"/>
        <end position="1872"/>
    </location>
</feature>
<reference evidence="4" key="1">
    <citation type="submission" date="2019-03" db="EMBL/GenBank/DDBJ databases">
        <title>Single cell metagenomics reveals metabolic interactions within the superorganism composed of flagellate Streblomastix strix and complex community of Bacteroidetes bacteria on its surface.</title>
        <authorList>
            <person name="Treitli S.C."/>
            <person name="Kolisko M."/>
            <person name="Husnik F."/>
            <person name="Keeling P."/>
            <person name="Hampl V."/>
        </authorList>
    </citation>
    <scope>NUCLEOTIDE SEQUENCE</scope>
    <source>
        <strain evidence="4">STM</strain>
    </source>
</reference>
<dbReference type="Gene3D" id="3.40.50.150">
    <property type="entry name" value="Vaccinia Virus protein VP39"/>
    <property type="match status" value="1"/>
</dbReference>
<dbReference type="InterPro" id="IPR007695">
    <property type="entry name" value="DNA_mismatch_repair_MutS-lik_N"/>
</dbReference>
<dbReference type="PANTHER" id="PTHR41313">
    <property type="entry name" value="ADENINE-SPECIFIC METHYLTRANSFERASE"/>
    <property type="match status" value="1"/>
</dbReference>
<dbReference type="PANTHER" id="PTHR41313:SF1">
    <property type="entry name" value="DNA METHYLASE ADENINE-SPECIFIC DOMAIN-CONTAINING PROTEIN"/>
    <property type="match status" value="1"/>
</dbReference>
<dbReference type="Pfam" id="PF00271">
    <property type="entry name" value="Helicase_C"/>
    <property type="match status" value="1"/>
</dbReference>
<dbReference type="GO" id="GO:0006298">
    <property type="term" value="P:mismatch repair"/>
    <property type="evidence" value="ECO:0007669"/>
    <property type="project" value="InterPro"/>
</dbReference>
<dbReference type="EMBL" id="SNRY01000906">
    <property type="protein sequence ID" value="KAA6335322.1"/>
    <property type="molecule type" value="Genomic_DNA"/>
</dbReference>
<keyword evidence="4" id="KW-0489">Methyltransferase</keyword>
<feature type="region of interest" description="Disordered" evidence="2">
    <location>
        <begin position="1878"/>
        <end position="1917"/>
    </location>
</feature>
<dbReference type="InterPro" id="IPR029063">
    <property type="entry name" value="SAM-dependent_MTases_sf"/>
</dbReference>
<dbReference type="PRINTS" id="PR00507">
    <property type="entry name" value="N12N6MTFRASE"/>
</dbReference>
<gene>
    <name evidence="4" type="ORF">EZS27_016438</name>
</gene>
<dbReference type="GO" id="GO:0009007">
    <property type="term" value="F:site-specific DNA-methyltransferase (adenine-specific) activity"/>
    <property type="evidence" value="ECO:0007669"/>
    <property type="project" value="UniProtKB-EC"/>
</dbReference>
<dbReference type="Gene3D" id="3.40.50.300">
    <property type="entry name" value="P-loop containing nucleotide triphosphate hydrolases"/>
    <property type="match status" value="2"/>
</dbReference>
<feature type="domain" description="Helicase C-terminal" evidence="3">
    <location>
        <begin position="1461"/>
        <end position="1615"/>
    </location>
</feature>
<accession>A0A5J4RP93</accession>
<feature type="compositionally biased region" description="Basic and acidic residues" evidence="2">
    <location>
        <begin position="1881"/>
        <end position="1917"/>
    </location>
</feature>
<dbReference type="Pfam" id="PF02384">
    <property type="entry name" value="N6_Mtase"/>
    <property type="match status" value="1"/>
</dbReference>
<dbReference type="SUPFAM" id="SSF55271">
    <property type="entry name" value="DNA repair protein MutS, domain I"/>
    <property type="match status" value="1"/>
</dbReference>
<dbReference type="PROSITE" id="PS51194">
    <property type="entry name" value="HELICASE_CTER"/>
    <property type="match status" value="1"/>
</dbReference>
<dbReference type="InterPro" id="IPR027417">
    <property type="entry name" value="P-loop_NTPase"/>
</dbReference>
<evidence type="ECO:0000313" key="4">
    <source>
        <dbReference type="EMBL" id="KAA6335322.1"/>
    </source>
</evidence>
<dbReference type="CDD" id="cd02440">
    <property type="entry name" value="AdoMet_MTases"/>
    <property type="match status" value="1"/>
</dbReference>
<dbReference type="GO" id="GO:0032259">
    <property type="term" value="P:methylation"/>
    <property type="evidence" value="ECO:0007669"/>
    <property type="project" value="UniProtKB-KW"/>
</dbReference>
<dbReference type="InterPro" id="IPR001650">
    <property type="entry name" value="Helicase_C-like"/>
</dbReference>
<dbReference type="Pfam" id="PF01624">
    <property type="entry name" value="MutS_I"/>
    <property type="match status" value="1"/>
</dbReference>
<dbReference type="Gene3D" id="3.40.1170.10">
    <property type="entry name" value="DNA repair protein MutS, domain I"/>
    <property type="match status" value="1"/>
</dbReference>
<dbReference type="InterPro" id="IPR052933">
    <property type="entry name" value="DNA_Protect_Modify"/>
</dbReference>
<dbReference type="SMART" id="SM00490">
    <property type="entry name" value="HELICc"/>
    <property type="match status" value="1"/>
</dbReference>
<dbReference type="GO" id="GO:0030983">
    <property type="term" value="F:mismatched DNA binding"/>
    <property type="evidence" value="ECO:0007669"/>
    <property type="project" value="InterPro"/>
</dbReference>
<dbReference type="EC" id="2.1.1.72" evidence="4"/>
<keyword evidence="1" id="KW-0175">Coiled coil</keyword>
<proteinExistence type="predicted"/>
<dbReference type="SUPFAM" id="SSF53335">
    <property type="entry name" value="S-adenosyl-L-methionine-dependent methyltransferases"/>
    <property type="match status" value="1"/>
</dbReference>
<evidence type="ECO:0000259" key="3">
    <source>
        <dbReference type="PROSITE" id="PS51194"/>
    </source>
</evidence>
<evidence type="ECO:0000256" key="1">
    <source>
        <dbReference type="SAM" id="Coils"/>
    </source>
</evidence>
<dbReference type="GO" id="GO:0008170">
    <property type="term" value="F:N-methyltransferase activity"/>
    <property type="evidence" value="ECO:0007669"/>
    <property type="project" value="InterPro"/>
</dbReference>
<organism evidence="4">
    <name type="scientific">termite gut metagenome</name>
    <dbReference type="NCBI Taxonomy" id="433724"/>
    <lineage>
        <taxon>unclassified sequences</taxon>
        <taxon>metagenomes</taxon>
        <taxon>organismal metagenomes</taxon>
    </lineage>
</organism>
<evidence type="ECO:0000256" key="2">
    <source>
        <dbReference type="SAM" id="MobiDB-lite"/>
    </source>
</evidence>
<name>A0A5J4RP93_9ZZZZ</name>
<dbReference type="GO" id="GO:0005524">
    <property type="term" value="F:ATP binding"/>
    <property type="evidence" value="ECO:0007669"/>
    <property type="project" value="InterPro"/>
</dbReference>
<sequence length="1947" mass="221736">MDAIRTAFILGKEHRKPSERKQTLLREYSGFGGLKCILNPTQTELDTAYWSKSEMELYPLVSELHKLIREHSANEQEYRRYLGSLKSSILTAFYTPPQVVQAIADTLNDNGILPARFLDPSAGNGAFATAFKQKFPQSETLCFEKDLITGKILSHLHPQAKIHICGFEEIENHPSNKFDVISSNIPFGDVAVFDTDFSKSNEPVRRQASRTIHNYFFMKGVDMLREGGILAFITSQGVMDSSTGEPVREWLMNNANLISAVRLPNNLFTDTAGTEVGSDLIVLQKQSGKTTLTPEEKLFLKSRTLSNGEKVNNYFQDFNRVVHTKGYVDKDLYGKPATIFIHEKGIEGIASDLKGMLSADFSKRLNTELYLDNSILRQPDYDYEMTKEDWQEMEEIMKAAKTKEFWAQKPDTTPVHEEHPIMPTQPYQPTEKEQQEMGEMGALMDASDKKFWKEHPPMPEDYGIREQERKPKAVAAQQPLLSLYDLFGFSEEERSQITPKKKSKRSVKQTAPVRQLDLFAQPSTLKEKETAPETAHWGETTLKQYNTIKEKHPGTLLLFREGDTYKAFGEDAKRISPILGTTLIQTGRTDETGFPVPALDMNLKQLVRAGQRVTIGEALKTPQAEKKQELAYPIQPRPYEGALADYLKAGSLVMDKRQAGFLKERYRDRAVFMPLQLNSTQQAKTEAYIRLRDEYHRLYNYEASELQENKELRQSMNEWYDSFVKRFGFLNDRKNLELIKMDASGREMLSLERSIEGKLIKADIFSQPVAFNPNEITQVDTSIEALSASLNKFGEVNTDYMLSLMEDKSREELLSDLHGRIYYNPLIHAYETADKFIAGNVIEKAEKIGKYLESHPQEENSFAASQSLNMLREAAPRPIPFEELDFNFGERWIPQGVYAKYASYLFDTEVEIKYASSRDEYSLHASSRNARIYNQYAVKGENRTYDGLALMKHALHNTTPDITKKIMIGGEEVKVRDAQAIQLANSKIDEIRNGFSDWLREQSPEFKTRLSDLYNRTFNCFVRPQYDGGHQTFPGLDVKALGIDDLYKSQKDAIWMLKQNGGGICDHEVGAGKTLIMCCGAYEMKRLGLANKPMIIGLKANIHEIAQTFQTAYPNAKILYPGKEDFTPQNRMKIFHTIKNNSWDAVILTHEQFGMIPQSPEIQRDILQKELDSVEENLEVLKQQGHEVSRGMLKGVLKRQLNLQAKLLTIADAIKNRTDDVTDFRMMGIDHLFVDESHRFKNLMFTTRHDRVAGLGNPDGSQRAMNMLFALRTIQERTGKDLGATFLSGTTISNSLTELYLLFKYLRPQELERQNINTFDAWAAVFAKKTTDYEFSVTNEIVQKERFRYFIKVPELAAFYSEITDFRTAKDIGIDRPEKNEILHNIPLTPQQEEFIGRLIEFARTGNGELLGRGELSDAEMKAKMLIATDYARKMSLDMRLIDKDKYDDHIDNKATHCAANIAQYYNLYKQQKGTQFVFSDLGTYKPGEWNPYSEIKRKLVEDHHIPAHEIRFIQEAKTEQARKAIITAMNEGKIRVLFGSTEMLGTGVNAQQKAVAVHHLDSPWRPSDLEQREGRAIRRGNETAKLHAGNKLDVIIYAVEKSLDSYKFNLLHNKQLFISQLKTNNMGSRTIDEGSIDEKSGMNFSEYVAILSGNTDLLEKAKLEKKITALESERQAFAKNKAASLIKLKDITQRVGANTETVSRMRGDWETFMSRLVKDKEGNVMNPIELNGVQSSDVKIIGAKLNEIADNAATNGEHYKIGALYGFTLSVKTENSQKEGLFMKENRFFIEGEGSIKYTHNNGHMASDPKLASLYFLSALEKIPKLIEKYQADTEKIAGDLPVLREVETGAWRKENELKDLKSELSALDRKIQLSLKPIEQGEDKQKQTQEDKISLPPESHRQGAEDSASHSYHMPDRLREMKEGLGERLIIASAHTGNQSKGFKL</sequence>
<dbReference type="SUPFAM" id="SSF52540">
    <property type="entry name" value="P-loop containing nucleoside triphosphate hydrolases"/>
    <property type="match status" value="2"/>
</dbReference>
<protein>
    <submittedName>
        <fullName evidence="4">Putative type I restriction enzymeP M protein</fullName>
        <ecNumber evidence="4">2.1.1.72</ecNumber>
    </submittedName>
</protein>
<keyword evidence="4" id="KW-0808">Transferase</keyword>
<dbReference type="InterPro" id="IPR003356">
    <property type="entry name" value="DNA_methylase_A-5"/>
</dbReference>